<feature type="transmembrane region" description="Helical" evidence="7">
    <location>
        <begin position="276"/>
        <end position="296"/>
    </location>
</feature>
<sequence>MPPGPVQRASRSWPAPALSLFAVGWGANQFAALLPVYRVEDGATAAEVTLLFGAYAVGLIPTLLLVAPVSDRLGRRRVMRPVLVLSFVATVVLLLGGHSLLLLLLGRLLAGIASGAAFAPGTAWVKELSTGPAGTGARRAAIALSAGFGTGPLVTGLMAQWLPHPLLLPYVPHLVLTVLVAGFAWNAPEPVRAHHDPLDAETGRVAHALRSPAFVRRTLFTAPWVFGCATLAFATVPQVAPVPGPNVAVGGALVALTLWTGVLVQPLGRRRTPRTTVLLGVGAGVVGFLVATLASLTGWGALTVLAAVGLGAAYGWILVAGLATVEEVAQPADLATVTAVFYSLTYLGFAAPYLGTLLLSWLPGTPAMLLLAVLLAATAPLVLSSARRR</sequence>
<dbReference type="InterPro" id="IPR020846">
    <property type="entry name" value="MFS_dom"/>
</dbReference>
<feature type="transmembrane region" description="Helical" evidence="7">
    <location>
        <begin position="367"/>
        <end position="386"/>
    </location>
</feature>
<dbReference type="PANTHER" id="PTHR23517">
    <property type="entry name" value="RESISTANCE PROTEIN MDTM, PUTATIVE-RELATED-RELATED"/>
    <property type="match status" value="1"/>
</dbReference>
<keyword evidence="2" id="KW-0813">Transport</keyword>
<protein>
    <recommendedName>
        <fullName evidence="8">Major facilitator superfamily (MFS) profile domain-containing protein</fullName>
    </recommendedName>
</protein>
<evidence type="ECO:0000256" key="1">
    <source>
        <dbReference type="ARBA" id="ARBA00004651"/>
    </source>
</evidence>
<dbReference type="AlphaFoldDB" id="A0A0U3T1Y5"/>
<evidence type="ECO:0000256" key="5">
    <source>
        <dbReference type="ARBA" id="ARBA00022989"/>
    </source>
</evidence>
<feature type="transmembrane region" description="Helical" evidence="7">
    <location>
        <begin position="140"/>
        <end position="161"/>
    </location>
</feature>
<feature type="transmembrane region" description="Helical" evidence="7">
    <location>
        <begin position="302"/>
        <end position="322"/>
    </location>
</feature>
<dbReference type="InterPro" id="IPR050171">
    <property type="entry name" value="MFS_Transporters"/>
</dbReference>
<evidence type="ECO:0000256" key="7">
    <source>
        <dbReference type="SAM" id="Phobius"/>
    </source>
</evidence>
<organism evidence="9 10">
    <name type="scientific">Aeromicrobium erythreum</name>
    <dbReference type="NCBI Taxonomy" id="2041"/>
    <lineage>
        <taxon>Bacteria</taxon>
        <taxon>Bacillati</taxon>
        <taxon>Actinomycetota</taxon>
        <taxon>Actinomycetes</taxon>
        <taxon>Propionibacteriales</taxon>
        <taxon>Nocardioidaceae</taxon>
        <taxon>Aeromicrobium</taxon>
    </lineage>
</organism>
<dbReference type="Gene3D" id="1.20.1250.20">
    <property type="entry name" value="MFS general substrate transporter like domains"/>
    <property type="match status" value="1"/>
</dbReference>
<evidence type="ECO:0000313" key="9">
    <source>
        <dbReference type="EMBL" id="ALX04778.1"/>
    </source>
</evidence>
<evidence type="ECO:0000259" key="8">
    <source>
        <dbReference type="PROSITE" id="PS50850"/>
    </source>
</evidence>
<dbReference type="EMBL" id="CP011502">
    <property type="protein sequence ID" value="ALX04778.1"/>
    <property type="molecule type" value="Genomic_DNA"/>
</dbReference>
<feature type="transmembrane region" description="Helical" evidence="7">
    <location>
        <begin position="49"/>
        <end position="70"/>
    </location>
</feature>
<proteinExistence type="predicted"/>
<keyword evidence="5 7" id="KW-1133">Transmembrane helix</keyword>
<comment type="subcellular location">
    <subcellularLocation>
        <location evidence="1">Cell membrane</location>
        <topology evidence="1">Multi-pass membrane protein</topology>
    </subcellularLocation>
</comment>
<keyword evidence="3" id="KW-1003">Cell membrane</keyword>
<feature type="domain" description="Major facilitator superfamily (MFS) profile" evidence="8">
    <location>
        <begin position="12"/>
        <end position="389"/>
    </location>
</feature>
<dbReference type="Proteomes" id="UP000067689">
    <property type="component" value="Chromosome"/>
</dbReference>
<name>A0A0U3T1Y5_9ACTN</name>
<reference evidence="9 10" key="1">
    <citation type="journal article" date="1991" name="Int. J. Syst. Bacteriol.">
        <title>Description of the erythromycin-producing bacterium Arthrobacter sp. strain NRRL B-3381 as Aeromicrobium erythreum gen. nov., sp. nov.</title>
        <authorList>
            <person name="Miller E.S."/>
            <person name="Woese C.R."/>
            <person name="Brenner S."/>
        </authorList>
    </citation>
    <scope>NUCLEOTIDE SEQUENCE [LARGE SCALE GENOMIC DNA]</scope>
    <source>
        <strain evidence="9 10">AR18</strain>
    </source>
</reference>
<keyword evidence="4 7" id="KW-0812">Transmembrane</keyword>
<dbReference type="InterPro" id="IPR036259">
    <property type="entry name" value="MFS_trans_sf"/>
</dbReference>
<keyword evidence="6 7" id="KW-0472">Membrane</keyword>
<feature type="transmembrane region" description="Helical" evidence="7">
    <location>
        <begin position="167"/>
        <end position="185"/>
    </location>
</feature>
<dbReference type="SUPFAM" id="SSF103473">
    <property type="entry name" value="MFS general substrate transporter"/>
    <property type="match status" value="1"/>
</dbReference>
<dbReference type="PANTHER" id="PTHR23517:SF13">
    <property type="entry name" value="MAJOR FACILITATOR SUPERFAMILY MFS_1"/>
    <property type="match status" value="1"/>
</dbReference>
<dbReference type="KEGG" id="aer:AERYTH_08750"/>
<feature type="transmembrane region" description="Helical" evidence="7">
    <location>
        <begin position="17"/>
        <end position="37"/>
    </location>
</feature>
<feature type="transmembrane region" description="Helical" evidence="7">
    <location>
        <begin position="219"/>
        <end position="240"/>
    </location>
</feature>
<keyword evidence="10" id="KW-1185">Reference proteome</keyword>
<accession>A0A0U3T1Y5</accession>
<feature type="transmembrane region" description="Helical" evidence="7">
    <location>
        <begin position="334"/>
        <end position="355"/>
    </location>
</feature>
<feature type="transmembrane region" description="Helical" evidence="7">
    <location>
        <begin position="246"/>
        <end position="264"/>
    </location>
</feature>
<dbReference type="GO" id="GO:0005886">
    <property type="term" value="C:plasma membrane"/>
    <property type="evidence" value="ECO:0007669"/>
    <property type="project" value="UniProtKB-SubCell"/>
</dbReference>
<dbReference type="GO" id="GO:0022857">
    <property type="term" value="F:transmembrane transporter activity"/>
    <property type="evidence" value="ECO:0007669"/>
    <property type="project" value="InterPro"/>
</dbReference>
<dbReference type="PATRIC" id="fig|2041.4.peg.1832"/>
<evidence type="ECO:0000256" key="2">
    <source>
        <dbReference type="ARBA" id="ARBA00022448"/>
    </source>
</evidence>
<dbReference type="Pfam" id="PF07690">
    <property type="entry name" value="MFS_1"/>
    <property type="match status" value="1"/>
</dbReference>
<gene>
    <name evidence="9" type="ORF">AERYTH_08750</name>
</gene>
<dbReference type="STRING" id="2041.AERYTH_08750"/>
<feature type="transmembrane region" description="Helical" evidence="7">
    <location>
        <begin position="82"/>
        <end position="102"/>
    </location>
</feature>
<dbReference type="PROSITE" id="PS50850">
    <property type="entry name" value="MFS"/>
    <property type="match status" value="1"/>
</dbReference>
<evidence type="ECO:0000313" key="10">
    <source>
        <dbReference type="Proteomes" id="UP000067689"/>
    </source>
</evidence>
<evidence type="ECO:0000256" key="6">
    <source>
        <dbReference type="ARBA" id="ARBA00023136"/>
    </source>
</evidence>
<evidence type="ECO:0000256" key="3">
    <source>
        <dbReference type="ARBA" id="ARBA00022475"/>
    </source>
</evidence>
<dbReference type="InterPro" id="IPR011701">
    <property type="entry name" value="MFS"/>
</dbReference>
<evidence type="ECO:0000256" key="4">
    <source>
        <dbReference type="ARBA" id="ARBA00022692"/>
    </source>
</evidence>